<dbReference type="EMBL" id="JRKL02003613">
    <property type="protein sequence ID" value="KAF3954703.1"/>
    <property type="molecule type" value="Genomic_DNA"/>
</dbReference>
<feature type="signal peptide" evidence="10">
    <location>
        <begin position="1"/>
        <end position="24"/>
    </location>
</feature>
<keyword evidence="2" id="KW-0433">Leucine-rich repeat</keyword>
<gene>
    <name evidence="11" type="ORF">CMV_019981</name>
</gene>
<dbReference type="Pfam" id="PF13855">
    <property type="entry name" value="LRR_8"/>
    <property type="match status" value="2"/>
</dbReference>
<sequence length="444" mass="49580">MSSNSISEAFLLWMTSLLLMKTNGKLNMKLMRGQGTSIYLSANAFNSSIPNWLYSFSHLEFLDLHENILQGTIPSAIRNLTSAISIDLAYNELEGKVPRSLGNLCNLRDIRLSSNKWSQEISEIFESLSGCVSNGLEILDLSNAQLFGQLTDELGQFKNLVILSLGSNSISGAIPWSIGNLSSLRYLDLAGNQIIGTLQSFGQLSKLKYLNIQSNMLEGVVLEVHFANLMRLKTLVASQNQLTLERSASQKSTLSLVKNSTFNVYWEIDHGQGRQRVQSERTICNQRKLEKEGLGEVRFMVDVNLMGISNMLKEAFPTMNNWRDCGSCPPRPVSVYLWASWFGRGVAIGGLFPLTFKSLIFPPDIDTPGLVERLRANPWNWSYILVLLVRVPNVVLQSNNCCLKEFSLELISLMAMRSKFSLLKCGSVFTPPGFCLNIQISLLI</sequence>
<dbReference type="SUPFAM" id="SSF52058">
    <property type="entry name" value="L domain-like"/>
    <property type="match status" value="1"/>
</dbReference>
<evidence type="ECO:0000256" key="2">
    <source>
        <dbReference type="ARBA" id="ARBA00022614"/>
    </source>
</evidence>
<evidence type="ECO:0000256" key="6">
    <source>
        <dbReference type="ARBA" id="ARBA00022989"/>
    </source>
</evidence>
<evidence type="ECO:0000256" key="9">
    <source>
        <dbReference type="ARBA" id="ARBA00023180"/>
    </source>
</evidence>
<comment type="subcellular location">
    <subcellularLocation>
        <location evidence="1">Membrane</location>
        <topology evidence="1">Single-pass type I membrane protein</topology>
    </subcellularLocation>
</comment>
<dbReference type="Gene3D" id="3.80.10.10">
    <property type="entry name" value="Ribonuclease Inhibitor"/>
    <property type="match status" value="2"/>
</dbReference>
<dbReference type="FunFam" id="3.80.10.10:FF:000041">
    <property type="entry name" value="LRR receptor-like serine/threonine-protein kinase ERECTA"/>
    <property type="match status" value="1"/>
</dbReference>
<evidence type="ECO:0000313" key="11">
    <source>
        <dbReference type="EMBL" id="KAF3954703.1"/>
    </source>
</evidence>
<keyword evidence="4 10" id="KW-0732">Signal</keyword>
<protein>
    <submittedName>
        <fullName evidence="11">Uncharacterized protein</fullName>
    </submittedName>
</protein>
<evidence type="ECO:0000256" key="4">
    <source>
        <dbReference type="ARBA" id="ARBA00022729"/>
    </source>
</evidence>
<keyword evidence="5" id="KW-0677">Repeat</keyword>
<dbReference type="InterPro" id="IPR001611">
    <property type="entry name" value="Leu-rich_rpt"/>
</dbReference>
<keyword evidence="8" id="KW-0675">Receptor</keyword>
<comment type="caution">
    <text evidence="11">The sequence shown here is derived from an EMBL/GenBank/DDBJ whole genome shotgun (WGS) entry which is preliminary data.</text>
</comment>
<evidence type="ECO:0000256" key="1">
    <source>
        <dbReference type="ARBA" id="ARBA00004479"/>
    </source>
</evidence>
<feature type="chain" id="PRO_5035153747" evidence="10">
    <location>
        <begin position="25"/>
        <end position="444"/>
    </location>
</feature>
<keyword evidence="3" id="KW-0812">Transmembrane</keyword>
<dbReference type="OrthoDB" id="1600340at2759"/>
<evidence type="ECO:0000256" key="10">
    <source>
        <dbReference type="SAM" id="SignalP"/>
    </source>
</evidence>
<dbReference type="PANTHER" id="PTHR48063">
    <property type="entry name" value="LRR RECEPTOR-LIKE KINASE"/>
    <property type="match status" value="1"/>
</dbReference>
<keyword evidence="12" id="KW-1185">Reference proteome</keyword>
<keyword evidence="9" id="KW-0325">Glycoprotein</keyword>
<dbReference type="InterPro" id="IPR046956">
    <property type="entry name" value="RLP23-like"/>
</dbReference>
<keyword evidence="6" id="KW-1133">Transmembrane helix</keyword>
<organism evidence="11 12">
    <name type="scientific">Castanea mollissima</name>
    <name type="common">Chinese chestnut</name>
    <dbReference type="NCBI Taxonomy" id="60419"/>
    <lineage>
        <taxon>Eukaryota</taxon>
        <taxon>Viridiplantae</taxon>
        <taxon>Streptophyta</taxon>
        <taxon>Embryophyta</taxon>
        <taxon>Tracheophyta</taxon>
        <taxon>Spermatophyta</taxon>
        <taxon>Magnoliopsida</taxon>
        <taxon>eudicotyledons</taxon>
        <taxon>Gunneridae</taxon>
        <taxon>Pentapetalae</taxon>
        <taxon>rosids</taxon>
        <taxon>fabids</taxon>
        <taxon>Fagales</taxon>
        <taxon>Fagaceae</taxon>
        <taxon>Castanea</taxon>
    </lineage>
</organism>
<evidence type="ECO:0000256" key="8">
    <source>
        <dbReference type="ARBA" id="ARBA00023170"/>
    </source>
</evidence>
<dbReference type="Proteomes" id="UP000737018">
    <property type="component" value="Unassembled WGS sequence"/>
</dbReference>
<keyword evidence="7" id="KW-0472">Membrane</keyword>
<evidence type="ECO:0000256" key="7">
    <source>
        <dbReference type="ARBA" id="ARBA00023136"/>
    </source>
</evidence>
<proteinExistence type="predicted"/>
<name>A0A8J4VAV3_9ROSI</name>
<evidence type="ECO:0000313" key="12">
    <source>
        <dbReference type="Proteomes" id="UP000737018"/>
    </source>
</evidence>
<evidence type="ECO:0000256" key="3">
    <source>
        <dbReference type="ARBA" id="ARBA00022692"/>
    </source>
</evidence>
<dbReference type="AlphaFoldDB" id="A0A8J4VAV3"/>
<accession>A0A8J4VAV3</accession>
<dbReference type="InterPro" id="IPR032675">
    <property type="entry name" value="LRR_dom_sf"/>
</dbReference>
<evidence type="ECO:0000256" key="5">
    <source>
        <dbReference type="ARBA" id="ARBA00022737"/>
    </source>
</evidence>
<reference evidence="11" key="1">
    <citation type="submission" date="2020-03" db="EMBL/GenBank/DDBJ databases">
        <title>Castanea mollissima Vanexum genome sequencing.</title>
        <authorList>
            <person name="Staton M."/>
        </authorList>
    </citation>
    <scope>NUCLEOTIDE SEQUENCE</scope>
    <source>
        <tissue evidence="11">Leaf</tissue>
    </source>
</reference>
<dbReference type="PANTHER" id="PTHR48063:SF100">
    <property type="entry name" value="RECEPTOR-LIKE PROTEIN EIX2"/>
    <property type="match status" value="1"/>
</dbReference>
<dbReference type="GO" id="GO:0016020">
    <property type="term" value="C:membrane"/>
    <property type="evidence" value="ECO:0007669"/>
    <property type="project" value="UniProtKB-SubCell"/>
</dbReference>